<dbReference type="CDD" id="cd02901">
    <property type="entry name" value="Macro_Poa1p-like"/>
    <property type="match status" value="1"/>
</dbReference>
<dbReference type="PROSITE" id="PS51154">
    <property type="entry name" value="MACRO"/>
    <property type="match status" value="1"/>
</dbReference>
<comment type="catalytic activity">
    <reaction evidence="1">
        <text>an N-(ADP-alpha-D-ribosyl)-thymidine in DNA + H2O = a thymidine in DNA + ADP-D-ribose</text>
        <dbReference type="Rhea" id="RHEA:71655"/>
        <dbReference type="Rhea" id="RHEA-COMP:13556"/>
        <dbReference type="Rhea" id="RHEA-COMP:18051"/>
        <dbReference type="ChEBI" id="CHEBI:15377"/>
        <dbReference type="ChEBI" id="CHEBI:57967"/>
        <dbReference type="ChEBI" id="CHEBI:137386"/>
        <dbReference type="ChEBI" id="CHEBI:191199"/>
    </reaction>
    <physiologicalReaction direction="left-to-right" evidence="1">
        <dbReference type="Rhea" id="RHEA:71656"/>
    </physiologicalReaction>
</comment>
<evidence type="ECO:0000259" key="2">
    <source>
        <dbReference type="PROSITE" id="PS51154"/>
    </source>
</evidence>
<dbReference type="EMBL" id="LR134313">
    <property type="protein sequence ID" value="VEF03416.1"/>
    <property type="molecule type" value="Genomic_DNA"/>
</dbReference>
<dbReference type="SUPFAM" id="SSF52949">
    <property type="entry name" value="Macro domain-like"/>
    <property type="match status" value="1"/>
</dbReference>
<evidence type="ECO:0000256" key="1">
    <source>
        <dbReference type="ARBA" id="ARBA00035885"/>
    </source>
</evidence>
<proteinExistence type="predicted"/>
<organism evidence="3 4">
    <name type="scientific">Neisseria canis</name>
    <dbReference type="NCBI Taxonomy" id="493"/>
    <lineage>
        <taxon>Bacteria</taxon>
        <taxon>Pseudomonadati</taxon>
        <taxon>Pseudomonadota</taxon>
        <taxon>Betaproteobacteria</taxon>
        <taxon>Neisseriales</taxon>
        <taxon>Neisseriaceae</taxon>
        <taxon>Neisseria</taxon>
    </lineage>
</organism>
<name>A0A448DBF0_9NEIS</name>
<dbReference type="PANTHER" id="PTHR12521:SF0">
    <property type="entry name" value="ADP-RIBOSE GLYCOHYDROLASE OARD1"/>
    <property type="match status" value="1"/>
</dbReference>
<evidence type="ECO:0000313" key="4">
    <source>
        <dbReference type="Proteomes" id="UP000279284"/>
    </source>
</evidence>
<dbReference type="OrthoDB" id="9780211at2"/>
<dbReference type="KEGG" id="nci:NCTC10296_02306"/>
<dbReference type="AlphaFoldDB" id="A0A448DBF0"/>
<dbReference type="InterPro" id="IPR050892">
    <property type="entry name" value="ADP-ribose_metab_enzymes"/>
</dbReference>
<dbReference type="PANTHER" id="PTHR12521">
    <property type="entry name" value="PROTEIN C6ORF130"/>
    <property type="match status" value="1"/>
</dbReference>
<dbReference type="GO" id="GO:0140291">
    <property type="term" value="P:peptidyl-glutamate ADP-deribosylation"/>
    <property type="evidence" value="ECO:0007669"/>
    <property type="project" value="TreeGrafter"/>
</dbReference>
<dbReference type="Pfam" id="PF01661">
    <property type="entry name" value="Macro"/>
    <property type="match status" value="1"/>
</dbReference>
<reference evidence="3 4" key="1">
    <citation type="submission" date="2018-12" db="EMBL/GenBank/DDBJ databases">
        <authorList>
            <consortium name="Pathogen Informatics"/>
        </authorList>
    </citation>
    <scope>NUCLEOTIDE SEQUENCE [LARGE SCALE GENOMIC DNA]</scope>
    <source>
        <strain evidence="3 4">NCTC10296</strain>
    </source>
</reference>
<dbReference type="Proteomes" id="UP000279284">
    <property type="component" value="Chromosome"/>
</dbReference>
<dbReference type="InterPro" id="IPR043472">
    <property type="entry name" value="Macro_dom-like"/>
</dbReference>
<protein>
    <submittedName>
        <fullName evidence="3">RNase III inhibitor</fullName>
    </submittedName>
</protein>
<feature type="domain" description="Macro" evidence="2">
    <location>
        <begin position="1"/>
        <end position="163"/>
    </location>
</feature>
<dbReference type="RefSeq" id="WP_085416227.1">
    <property type="nucleotide sequence ID" value="NZ_CAUJPY010000020.1"/>
</dbReference>
<dbReference type="SMART" id="SM00506">
    <property type="entry name" value="A1pp"/>
    <property type="match status" value="1"/>
</dbReference>
<accession>A0A448DBF0</accession>
<sequence length="347" mass="39744">MIEFKTGNIFESDAEALVNTVNCVGVMGRGIALQFKNKYPENFKAYQQACKQEFLKPGKMFVFETEQLVLPKWIINFPTKRHWRGKSRIEDIEIGLIDLVKVIQEKNIQSIAIPPLGSGLGGLDWNDVRSQIENTLSHVENVKIFVYEPGGAPETTKMNHSTKVPEMTAGRAALIELMNRYLKGLLDPYISLLEVHKLMYFMQESGENLRLKYVKHHYGPYAENLRHVLKAIEGHFISGYADGGDMPNKPLKLVPGAIEDAQQFLSKHVNSYAHFEKVTELVEGFESSYGLELLATVHWLAKKDGIMDKEDLRRGVYQWNEHKKSFTPRQIDIAYDRLLYQGWLVQN</sequence>
<dbReference type="InterPro" id="IPR002589">
    <property type="entry name" value="Macro_dom"/>
</dbReference>
<dbReference type="Gene3D" id="3.40.220.10">
    <property type="entry name" value="Leucine Aminopeptidase, subunit E, domain 1"/>
    <property type="match status" value="1"/>
</dbReference>
<keyword evidence="4" id="KW-1185">Reference proteome</keyword>
<evidence type="ECO:0000313" key="3">
    <source>
        <dbReference type="EMBL" id="VEF03416.1"/>
    </source>
</evidence>
<gene>
    <name evidence="3" type="ORF">NCTC10296_02306</name>
</gene>
<dbReference type="STRING" id="493.BWD07_04655"/>